<dbReference type="CDD" id="cd03224">
    <property type="entry name" value="ABC_TM1139_LivF_branched"/>
    <property type="match status" value="1"/>
</dbReference>
<reference evidence="7 8" key="1">
    <citation type="submission" date="2021-03" db="EMBL/GenBank/DDBJ databases">
        <title>Caproiciproducens sp. nov. isolated from feces of cow.</title>
        <authorList>
            <person name="Choi J.-Y."/>
        </authorList>
    </citation>
    <scope>NUCLEOTIDE SEQUENCE [LARGE SCALE GENOMIC DNA]</scope>
    <source>
        <strain evidence="7 8">AGMB10547</strain>
    </source>
</reference>
<evidence type="ECO:0000313" key="7">
    <source>
        <dbReference type="EMBL" id="MBW7572335.1"/>
    </source>
</evidence>
<evidence type="ECO:0000256" key="3">
    <source>
        <dbReference type="ARBA" id="ARBA00022741"/>
    </source>
</evidence>
<comment type="similarity">
    <text evidence="1">Belongs to the ABC transporter superfamily.</text>
</comment>
<dbReference type="EMBL" id="JAGFNZ010000002">
    <property type="protein sequence ID" value="MBW7572335.1"/>
    <property type="molecule type" value="Genomic_DNA"/>
</dbReference>
<dbReference type="Pfam" id="PF00005">
    <property type="entry name" value="ABC_tran"/>
    <property type="match status" value="1"/>
</dbReference>
<dbReference type="PROSITE" id="PS50893">
    <property type="entry name" value="ABC_TRANSPORTER_2"/>
    <property type="match status" value="1"/>
</dbReference>
<evidence type="ECO:0000259" key="6">
    <source>
        <dbReference type="PROSITE" id="PS50893"/>
    </source>
</evidence>
<dbReference type="RefSeq" id="WP_219964742.1">
    <property type="nucleotide sequence ID" value="NZ_JAGFNZ010000002.1"/>
</dbReference>
<dbReference type="InterPro" id="IPR003593">
    <property type="entry name" value="AAA+_ATPase"/>
</dbReference>
<dbReference type="Gene3D" id="3.40.50.300">
    <property type="entry name" value="P-loop containing nucleotide triphosphate hydrolases"/>
    <property type="match status" value="1"/>
</dbReference>
<dbReference type="InterPro" id="IPR052156">
    <property type="entry name" value="BCAA_Transport_ATP-bd_LivF"/>
</dbReference>
<evidence type="ECO:0000256" key="5">
    <source>
        <dbReference type="ARBA" id="ARBA00022970"/>
    </source>
</evidence>
<proteinExistence type="inferred from homology"/>
<keyword evidence="8" id="KW-1185">Reference proteome</keyword>
<comment type="caution">
    <text evidence="7">The sequence shown here is derived from an EMBL/GenBank/DDBJ whole genome shotgun (WGS) entry which is preliminary data.</text>
</comment>
<dbReference type="PROSITE" id="PS00211">
    <property type="entry name" value="ABC_TRANSPORTER_1"/>
    <property type="match status" value="1"/>
</dbReference>
<evidence type="ECO:0000256" key="1">
    <source>
        <dbReference type="ARBA" id="ARBA00005417"/>
    </source>
</evidence>
<dbReference type="InterPro" id="IPR027417">
    <property type="entry name" value="P-loop_NTPase"/>
</dbReference>
<accession>A0ABS7DLZ8</accession>
<evidence type="ECO:0000313" key="8">
    <source>
        <dbReference type="Proteomes" id="UP000719942"/>
    </source>
</evidence>
<dbReference type="GO" id="GO:0005524">
    <property type="term" value="F:ATP binding"/>
    <property type="evidence" value="ECO:0007669"/>
    <property type="project" value="UniProtKB-KW"/>
</dbReference>
<keyword evidence="5" id="KW-0029">Amino-acid transport</keyword>
<protein>
    <submittedName>
        <fullName evidence="7">ABC transporter ATP-binding protein</fullName>
    </submittedName>
</protein>
<evidence type="ECO:0000256" key="4">
    <source>
        <dbReference type="ARBA" id="ARBA00022840"/>
    </source>
</evidence>
<keyword evidence="2" id="KW-0813">Transport</keyword>
<keyword evidence="4 7" id="KW-0067">ATP-binding</keyword>
<dbReference type="SUPFAM" id="SSF52540">
    <property type="entry name" value="P-loop containing nucleoside triphosphate hydrolases"/>
    <property type="match status" value="1"/>
</dbReference>
<organism evidence="7 8">
    <name type="scientific">Caproiciproducens faecalis</name>
    <dbReference type="NCBI Taxonomy" id="2820301"/>
    <lineage>
        <taxon>Bacteria</taxon>
        <taxon>Bacillati</taxon>
        <taxon>Bacillota</taxon>
        <taxon>Clostridia</taxon>
        <taxon>Eubacteriales</taxon>
        <taxon>Acutalibacteraceae</taxon>
        <taxon>Caproiciproducens</taxon>
    </lineage>
</organism>
<dbReference type="InterPro" id="IPR017871">
    <property type="entry name" value="ABC_transporter-like_CS"/>
</dbReference>
<keyword evidence="3" id="KW-0547">Nucleotide-binding</keyword>
<dbReference type="Proteomes" id="UP000719942">
    <property type="component" value="Unassembled WGS sequence"/>
</dbReference>
<dbReference type="SMART" id="SM00382">
    <property type="entry name" value="AAA"/>
    <property type="match status" value="1"/>
</dbReference>
<gene>
    <name evidence="7" type="ORF">J5W02_05865</name>
</gene>
<dbReference type="PANTHER" id="PTHR43820:SF4">
    <property type="entry name" value="HIGH-AFFINITY BRANCHED-CHAIN AMINO ACID TRANSPORT ATP-BINDING PROTEIN LIVF"/>
    <property type="match status" value="1"/>
</dbReference>
<feature type="domain" description="ABC transporter" evidence="6">
    <location>
        <begin position="2"/>
        <end position="236"/>
    </location>
</feature>
<name>A0ABS7DLZ8_9FIRM</name>
<dbReference type="PANTHER" id="PTHR43820">
    <property type="entry name" value="HIGH-AFFINITY BRANCHED-CHAIN AMINO ACID TRANSPORT ATP-BINDING PROTEIN LIVF"/>
    <property type="match status" value="1"/>
</dbReference>
<dbReference type="InterPro" id="IPR003439">
    <property type="entry name" value="ABC_transporter-like_ATP-bd"/>
</dbReference>
<evidence type="ECO:0000256" key="2">
    <source>
        <dbReference type="ARBA" id="ARBA00022448"/>
    </source>
</evidence>
<sequence>MLKINKIDVFYGKVQALFDVSMEINDKEIVSIIGANGAGKSTLMKAIAGLNKASSGSIEFMGEEISNIRAHKIVHKGIVYVPEGREVFPEMSVLENLEMGAFNRKFSKTELNNNIEESYALFPRLKERSKQLAGTLSGGEQQMLAICRGMMSDPKLIMFDEPSLGLAPVTVSEMFDAIVKIHENRKIPVIIVEQNAFMAMSISDRTYVMEVGHMVQCGNSQELLNSPTIKKAYLGG</sequence>